<dbReference type="PRINTS" id="PR01438">
    <property type="entry name" value="UNVRSLSTRESS"/>
</dbReference>
<dbReference type="PANTHER" id="PTHR46268">
    <property type="entry name" value="STRESS RESPONSE PROTEIN NHAX"/>
    <property type="match status" value="1"/>
</dbReference>
<dbReference type="PANTHER" id="PTHR46268:SF6">
    <property type="entry name" value="UNIVERSAL STRESS PROTEIN UP12"/>
    <property type="match status" value="1"/>
</dbReference>
<dbReference type="Pfam" id="PF00582">
    <property type="entry name" value="Usp"/>
    <property type="match status" value="1"/>
</dbReference>
<organism evidence="3 4">
    <name type="scientific">Algoriphagus marincola HL-49</name>
    <dbReference type="NCBI Taxonomy" id="1305737"/>
    <lineage>
        <taxon>Bacteria</taxon>
        <taxon>Pseudomonadati</taxon>
        <taxon>Bacteroidota</taxon>
        <taxon>Cytophagia</taxon>
        <taxon>Cytophagales</taxon>
        <taxon>Cyclobacteriaceae</taxon>
        <taxon>Algoriphagus</taxon>
    </lineage>
</organism>
<dbReference type="InterPro" id="IPR006016">
    <property type="entry name" value="UspA"/>
</dbReference>
<evidence type="ECO:0000313" key="3">
    <source>
        <dbReference type="EMBL" id="KPQ13878.1"/>
    </source>
</evidence>
<comment type="caution">
    <text evidence="3">The sequence shown here is derived from an EMBL/GenBank/DDBJ whole genome shotgun (WGS) entry which is preliminary data.</text>
</comment>
<dbReference type="eggNOG" id="COG0589">
    <property type="taxonomic scope" value="Bacteria"/>
</dbReference>
<dbReference type="Gene3D" id="3.40.50.620">
    <property type="entry name" value="HUPs"/>
    <property type="match status" value="2"/>
</dbReference>
<dbReference type="InterPro" id="IPR006015">
    <property type="entry name" value="Universal_stress_UspA"/>
</dbReference>
<dbReference type="Proteomes" id="UP000050421">
    <property type="component" value="Unassembled WGS sequence"/>
</dbReference>
<feature type="domain" description="UspA" evidence="2">
    <location>
        <begin position="52"/>
        <end position="119"/>
    </location>
</feature>
<gene>
    <name evidence="3" type="ORF">HLUCCX10_11800</name>
</gene>
<proteinExistence type="inferred from homology"/>
<evidence type="ECO:0000313" key="4">
    <source>
        <dbReference type="Proteomes" id="UP000050421"/>
    </source>
</evidence>
<dbReference type="InterPro" id="IPR014729">
    <property type="entry name" value="Rossmann-like_a/b/a_fold"/>
</dbReference>
<dbReference type="SUPFAM" id="SSF52402">
    <property type="entry name" value="Adenine nucleotide alpha hydrolases-like"/>
    <property type="match status" value="2"/>
</dbReference>
<dbReference type="STRING" id="1305737.GCA_000526355_02245"/>
<accession>A0A0P8BV68</accession>
<dbReference type="PATRIC" id="fig|1305737.6.peg.2976"/>
<evidence type="ECO:0000256" key="1">
    <source>
        <dbReference type="ARBA" id="ARBA00008791"/>
    </source>
</evidence>
<dbReference type="CDD" id="cd00293">
    <property type="entry name" value="USP-like"/>
    <property type="match status" value="1"/>
</dbReference>
<dbReference type="AlphaFoldDB" id="A0A0P8BV68"/>
<comment type="similarity">
    <text evidence="1">Belongs to the universal stress protein A family.</text>
</comment>
<protein>
    <submittedName>
        <fullName evidence="3">UspA family universal stress protein</fullName>
    </submittedName>
</protein>
<dbReference type="EMBL" id="LJXT01000077">
    <property type="protein sequence ID" value="KPQ13878.1"/>
    <property type="molecule type" value="Genomic_DNA"/>
</dbReference>
<dbReference type="OrthoDB" id="946689at2"/>
<evidence type="ECO:0000259" key="2">
    <source>
        <dbReference type="Pfam" id="PF00582"/>
    </source>
</evidence>
<reference evidence="3 4" key="1">
    <citation type="submission" date="2015-09" db="EMBL/GenBank/DDBJ databases">
        <title>Identification and resolution of microdiversity through metagenomic sequencing of parallel consortia.</title>
        <authorList>
            <person name="Nelson W.C."/>
            <person name="Romine M.F."/>
            <person name="Lindemann S.R."/>
        </authorList>
    </citation>
    <scope>NUCLEOTIDE SEQUENCE [LARGE SCALE GENOMIC DNA]</scope>
    <source>
        <strain evidence="3">HL-49</strain>
    </source>
</reference>
<name>A0A0P8BV68_9BACT</name>
<sequence length="275" mass="30916">MYKKIGLAIAFSPRIEALIAEAKRLVQIFDAELVLIHVGVKNPDLESKLEEIVTRQGLKQIPTKLIWKTGKPVKILLQACLEESVDLLILGALKKEGLLTYYLGSVARKIIRKAPCSVLTLIKPKIEMSAFSRVVINGTQLEVTPSVIASGLNFCKIVEAEQVHILNEIKLYGLQMATAGEGSEEDVSNTRRKLIQDEIEYVQQILNTLDKGNLRINIKVTAGKWSIELAKYCEIIDADLLIMGDNKDYSFIDRIFPHELENILENLPTNFLYIK</sequence>